<dbReference type="GO" id="GO:0015074">
    <property type="term" value="P:DNA integration"/>
    <property type="evidence" value="ECO:0007669"/>
    <property type="project" value="UniProtKB-KW"/>
</dbReference>
<comment type="caution">
    <text evidence="6">The sequence shown here is derived from an EMBL/GenBank/DDBJ whole genome shotgun (WGS) entry which is preliminary data.</text>
</comment>
<dbReference type="Gene3D" id="1.10.150.130">
    <property type="match status" value="1"/>
</dbReference>
<dbReference type="RefSeq" id="WP_212562989.1">
    <property type="nucleotide sequence ID" value="NZ_SPSG02000020.1"/>
</dbReference>
<dbReference type="InterPro" id="IPR011010">
    <property type="entry name" value="DNA_brk_join_enz"/>
</dbReference>
<dbReference type="PANTHER" id="PTHR30629">
    <property type="entry name" value="PROPHAGE INTEGRASE"/>
    <property type="match status" value="1"/>
</dbReference>
<evidence type="ECO:0000256" key="4">
    <source>
        <dbReference type="ARBA" id="ARBA00023172"/>
    </source>
</evidence>
<proteinExistence type="inferred from homology"/>
<name>A0A9X8YRU5_SERMA</name>
<dbReference type="Pfam" id="PF13356">
    <property type="entry name" value="Arm-DNA-bind_3"/>
    <property type="match status" value="1"/>
</dbReference>
<dbReference type="InterPro" id="IPR025166">
    <property type="entry name" value="Integrase_DNA_bind_dom"/>
</dbReference>
<evidence type="ECO:0000256" key="2">
    <source>
        <dbReference type="ARBA" id="ARBA00022908"/>
    </source>
</evidence>
<dbReference type="Pfam" id="PF00589">
    <property type="entry name" value="Phage_integrase"/>
    <property type="match status" value="1"/>
</dbReference>
<dbReference type="CDD" id="cd00801">
    <property type="entry name" value="INT_P4_C"/>
    <property type="match status" value="1"/>
</dbReference>
<dbReference type="SUPFAM" id="SSF56349">
    <property type="entry name" value="DNA breaking-rejoining enzymes"/>
    <property type="match status" value="1"/>
</dbReference>
<evidence type="ECO:0000313" key="6">
    <source>
        <dbReference type="EMBL" id="TFV46534.1"/>
    </source>
</evidence>
<keyword evidence="3" id="KW-0238">DNA-binding</keyword>
<dbReference type="InterPro" id="IPR038488">
    <property type="entry name" value="Integrase_DNA-bd_sf"/>
</dbReference>
<dbReference type="GO" id="GO:0003677">
    <property type="term" value="F:DNA binding"/>
    <property type="evidence" value="ECO:0007669"/>
    <property type="project" value="UniProtKB-KW"/>
</dbReference>
<dbReference type="PANTHER" id="PTHR30629:SF2">
    <property type="entry name" value="PROPHAGE INTEGRASE INTS-RELATED"/>
    <property type="match status" value="1"/>
</dbReference>
<dbReference type="InterPro" id="IPR050808">
    <property type="entry name" value="Phage_Integrase"/>
</dbReference>
<reference evidence="6" key="1">
    <citation type="submission" date="2019-03" db="EMBL/GenBank/DDBJ databases">
        <title>Serratia marcescens strain N2 draft genome.</title>
        <authorList>
            <person name="Yassin A."/>
            <person name="El-Kenawy N."/>
            <person name="Youssef N.H."/>
        </authorList>
    </citation>
    <scope>NUCLEOTIDE SEQUENCE [LARGE SCALE GENOMIC DNA]</scope>
    <source>
        <strain evidence="6">N2</strain>
    </source>
</reference>
<dbReference type="InterPro" id="IPR002104">
    <property type="entry name" value="Integrase_catalytic"/>
</dbReference>
<dbReference type="EMBL" id="SPSG01000271">
    <property type="protein sequence ID" value="TFV46534.1"/>
    <property type="molecule type" value="Genomic_DNA"/>
</dbReference>
<dbReference type="Gene3D" id="3.30.160.390">
    <property type="entry name" value="Integrase, DNA-binding domain"/>
    <property type="match status" value="1"/>
</dbReference>
<dbReference type="InterPro" id="IPR010998">
    <property type="entry name" value="Integrase_recombinase_N"/>
</dbReference>
<dbReference type="Gene3D" id="1.10.443.10">
    <property type="entry name" value="Intergrase catalytic core"/>
    <property type="match status" value="1"/>
</dbReference>
<dbReference type="GO" id="GO:0006310">
    <property type="term" value="P:DNA recombination"/>
    <property type="evidence" value="ECO:0007669"/>
    <property type="project" value="UniProtKB-KW"/>
</dbReference>
<dbReference type="PROSITE" id="PS51898">
    <property type="entry name" value="TYR_RECOMBINASE"/>
    <property type="match status" value="1"/>
</dbReference>
<evidence type="ECO:0000259" key="5">
    <source>
        <dbReference type="PROSITE" id="PS51898"/>
    </source>
</evidence>
<accession>A0A9X8YRU5</accession>
<gene>
    <name evidence="6" type="ORF">E0L31_02510</name>
</gene>
<sequence length="398" mass="46390">MAGTNKLSDKKLKSLLGKEATAIKFYADGDGLNVKVTKAGSIAWYFNYRLGGREASPLKLKLGNYPSMSLKLAREKRDLCKMWLAEGKDPRNQLRLTIEETLKPVTVREALEYWIEEYARDHRANVEKHLSQLNCHIYPYIGEFPLVECETRYWVECFDRIKKTSPVAAGYIFQMCKQALKFCRVRRFATSNALDDLVINDVGRKQRKRDRIHTDDELSDVWISLKSNKFTPYYRNLLQILIVFGCRTKEVRLSTWSEWDLNKWIWTVPKEHSKTDTRILRPIPKQLRVFIKTLHEEYSSSGLLLGEMKESSCVSQWGRVVWKKMGHKESWVLHDFRRSMATKLNDLGIAPHVVEQLLGHSMPGVMAIYNHSQYLPEKLNALEVWFDRIEKLSGKLDS</sequence>
<keyword evidence="2" id="KW-0229">DNA integration</keyword>
<keyword evidence="4" id="KW-0233">DNA recombination</keyword>
<protein>
    <submittedName>
        <fullName evidence="6">Site-specific integrase</fullName>
    </submittedName>
</protein>
<comment type="similarity">
    <text evidence="1">Belongs to the 'phage' integrase family.</text>
</comment>
<dbReference type="AlphaFoldDB" id="A0A9X8YRU5"/>
<evidence type="ECO:0000256" key="3">
    <source>
        <dbReference type="ARBA" id="ARBA00023125"/>
    </source>
</evidence>
<dbReference type="InterPro" id="IPR013762">
    <property type="entry name" value="Integrase-like_cat_sf"/>
</dbReference>
<organism evidence="6">
    <name type="scientific">Serratia marcescens</name>
    <dbReference type="NCBI Taxonomy" id="615"/>
    <lineage>
        <taxon>Bacteria</taxon>
        <taxon>Pseudomonadati</taxon>
        <taxon>Pseudomonadota</taxon>
        <taxon>Gammaproteobacteria</taxon>
        <taxon>Enterobacterales</taxon>
        <taxon>Yersiniaceae</taxon>
        <taxon>Serratia</taxon>
    </lineage>
</organism>
<evidence type="ECO:0000256" key="1">
    <source>
        <dbReference type="ARBA" id="ARBA00008857"/>
    </source>
</evidence>
<feature type="domain" description="Tyr recombinase" evidence="5">
    <location>
        <begin position="208"/>
        <end position="383"/>
    </location>
</feature>